<comment type="caution">
    <text evidence="1">The sequence shown here is derived from an EMBL/GenBank/DDBJ whole genome shotgun (WGS) entry which is preliminary data.</text>
</comment>
<evidence type="ECO:0000313" key="2">
    <source>
        <dbReference type="Proteomes" id="UP001566476"/>
    </source>
</evidence>
<dbReference type="SUPFAM" id="SSF159888">
    <property type="entry name" value="YdhG-like"/>
    <property type="match status" value="1"/>
</dbReference>
<reference evidence="1 2" key="1">
    <citation type="submission" date="2024-07" db="EMBL/GenBank/DDBJ databases">
        <authorList>
            <person name="Thanompreechachai J."/>
            <person name="Duangmal K."/>
        </authorList>
    </citation>
    <scope>NUCLEOTIDE SEQUENCE [LARGE SCALE GENOMIC DNA]</scope>
    <source>
        <strain evidence="1 2">TBRC 1896</strain>
    </source>
</reference>
<name>A0ABV4I1Y4_9ACTN</name>
<gene>
    <name evidence="1" type="ORF">AB2L28_10570</name>
</gene>
<evidence type="ECO:0000313" key="1">
    <source>
        <dbReference type="EMBL" id="MEZ0492677.1"/>
    </source>
</evidence>
<accession>A0ABV4I1Y4</accession>
<dbReference type="EMBL" id="JBGGTQ010000004">
    <property type="protein sequence ID" value="MEZ0492677.1"/>
    <property type="molecule type" value="Genomic_DNA"/>
</dbReference>
<proteinExistence type="predicted"/>
<protein>
    <submittedName>
        <fullName evidence="1">DUF1801 domain-containing protein</fullName>
    </submittedName>
</protein>
<dbReference type="RefSeq" id="WP_370718847.1">
    <property type="nucleotide sequence ID" value="NZ_JBGGTQ010000004.1"/>
</dbReference>
<sequence length="161" mass="17065">MAGREGTEDDHRLSAVERAAVKARAAEVRAESRRAAKDGKVAADTADVLAKIASMPDGDRELADRAHRVVADAAPHLTPKLYYGQPGWAGADGKVVCFFRSGQQDKLRYCTFGFSPQATLDDDAGLWPTSYALTQDATDEAWGQVAALVARAAPDGSDASS</sequence>
<organism evidence="1 2">
    <name type="scientific">Kineococcus mangrovi</name>
    <dbReference type="NCBI Taxonomy" id="1660183"/>
    <lineage>
        <taxon>Bacteria</taxon>
        <taxon>Bacillati</taxon>
        <taxon>Actinomycetota</taxon>
        <taxon>Actinomycetes</taxon>
        <taxon>Kineosporiales</taxon>
        <taxon>Kineosporiaceae</taxon>
        <taxon>Kineococcus</taxon>
    </lineage>
</organism>
<keyword evidence="2" id="KW-1185">Reference proteome</keyword>
<dbReference type="Proteomes" id="UP001566476">
    <property type="component" value="Unassembled WGS sequence"/>
</dbReference>